<reference evidence="2" key="1">
    <citation type="submission" date="2023-03" db="EMBL/GenBank/DDBJ databases">
        <title>Electrophorus voltai genome.</title>
        <authorList>
            <person name="Bian C."/>
        </authorList>
    </citation>
    <scope>NUCLEOTIDE SEQUENCE</scope>
    <source>
        <strain evidence="2">CB-2022</strain>
        <tissue evidence="2">Muscle</tissue>
    </source>
</reference>
<organism evidence="2 3">
    <name type="scientific">Electrophorus voltai</name>
    <dbReference type="NCBI Taxonomy" id="2609070"/>
    <lineage>
        <taxon>Eukaryota</taxon>
        <taxon>Metazoa</taxon>
        <taxon>Chordata</taxon>
        <taxon>Craniata</taxon>
        <taxon>Vertebrata</taxon>
        <taxon>Euteleostomi</taxon>
        <taxon>Actinopterygii</taxon>
        <taxon>Neopterygii</taxon>
        <taxon>Teleostei</taxon>
        <taxon>Ostariophysi</taxon>
        <taxon>Gymnotiformes</taxon>
        <taxon>Gymnotoidei</taxon>
        <taxon>Gymnotidae</taxon>
        <taxon>Electrophorus</taxon>
    </lineage>
</organism>
<accession>A0AAD8ZFE3</accession>
<feature type="compositionally biased region" description="Basic and acidic residues" evidence="1">
    <location>
        <begin position="49"/>
        <end position="62"/>
    </location>
</feature>
<evidence type="ECO:0000313" key="2">
    <source>
        <dbReference type="EMBL" id="KAK1797995.1"/>
    </source>
</evidence>
<dbReference type="AlphaFoldDB" id="A0AAD8ZFE3"/>
<feature type="compositionally biased region" description="Polar residues" evidence="1">
    <location>
        <begin position="151"/>
        <end position="163"/>
    </location>
</feature>
<proteinExistence type="predicted"/>
<feature type="compositionally biased region" description="Polar residues" evidence="1">
    <location>
        <begin position="20"/>
        <end position="48"/>
    </location>
</feature>
<protein>
    <submittedName>
        <fullName evidence="2">Uncharacterized protein</fullName>
    </submittedName>
</protein>
<comment type="caution">
    <text evidence="2">The sequence shown here is derived from an EMBL/GenBank/DDBJ whole genome shotgun (WGS) entry which is preliminary data.</text>
</comment>
<name>A0AAD8ZFE3_9TELE</name>
<dbReference type="Proteomes" id="UP001239994">
    <property type="component" value="Unassembled WGS sequence"/>
</dbReference>
<evidence type="ECO:0000313" key="3">
    <source>
        <dbReference type="Proteomes" id="UP001239994"/>
    </source>
</evidence>
<keyword evidence="3" id="KW-1185">Reference proteome</keyword>
<feature type="region of interest" description="Disordered" evidence="1">
    <location>
        <begin position="20"/>
        <end position="204"/>
    </location>
</feature>
<evidence type="ECO:0000256" key="1">
    <source>
        <dbReference type="SAM" id="MobiDB-lite"/>
    </source>
</evidence>
<gene>
    <name evidence="2" type="ORF">P4O66_000756</name>
</gene>
<feature type="compositionally biased region" description="Polar residues" evidence="1">
    <location>
        <begin position="98"/>
        <end position="109"/>
    </location>
</feature>
<feature type="compositionally biased region" description="Polar residues" evidence="1">
    <location>
        <begin position="181"/>
        <end position="204"/>
    </location>
</feature>
<feature type="compositionally biased region" description="Polar residues" evidence="1">
    <location>
        <begin position="129"/>
        <end position="143"/>
    </location>
</feature>
<feature type="compositionally biased region" description="Polar residues" evidence="1">
    <location>
        <begin position="77"/>
        <end position="88"/>
    </location>
</feature>
<sequence>MGMQTQHRVGQEVQPFCQEESISAGWNTTRPSGTYLHNGQTSGASTTVRRAEPPQRSDERSLHNSTTVRRAGPPQLHNGQTSGASTTPKRSDDRGLHNGQTSRASTTPQRSDERSLHNSTTVRRAGPPQLQNGQTIGASTTVRQAGPPQLHNGQTSEASTIPQRSDERGLHNSKTVRRSGPPQQSDKQGLHNSTTGGLVTSFSTVTPPHFGTGYRGFESRPGRVQCGALVPVIPPSSALLLNLSLILSAHLAVLTQCCPSAAPVLPGP</sequence>
<dbReference type="EMBL" id="JAROKS010000012">
    <property type="protein sequence ID" value="KAK1797995.1"/>
    <property type="molecule type" value="Genomic_DNA"/>
</dbReference>